<feature type="region of interest" description="Disordered" evidence="1">
    <location>
        <begin position="310"/>
        <end position="332"/>
    </location>
</feature>
<comment type="caution">
    <text evidence="2">The sequence shown here is derived from an EMBL/GenBank/DDBJ whole genome shotgun (WGS) entry which is preliminary data.</text>
</comment>
<dbReference type="PANTHER" id="PTHR33332">
    <property type="entry name" value="REVERSE TRANSCRIPTASE DOMAIN-CONTAINING PROTEIN"/>
    <property type="match status" value="1"/>
</dbReference>
<proteinExistence type="predicted"/>
<feature type="compositionally biased region" description="Basic and acidic residues" evidence="1">
    <location>
        <begin position="421"/>
        <end position="439"/>
    </location>
</feature>
<feature type="compositionally biased region" description="Acidic residues" evidence="1">
    <location>
        <begin position="509"/>
        <end position="526"/>
    </location>
</feature>
<dbReference type="AlphaFoldDB" id="A0ABC9XKD5"/>
<keyword evidence="3" id="KW-1185">Reference proteome</keyword>
<feature type="region of interest" description="Disordered" evidence="1">
    <location>
        <begin position="501"/>
        <end position="526"/>
    </location>
</feature>
<feature type="compositionally biased region" description="Basic and acidic residues" evidence="1">
    <location>
        <begin position="323"/>
        <end position="332"/>
    </location>
</feature>
<evidence type="ECO:0000313" key="2">
    <source>
        <dbReference type="EMBL" id="GAB0197911.1"/>
    </source>
</evidence>
<organism evidence="2 3">
    <name type="scientific">Grus japonensis</name>
    <name type="common">Japanese crane</name>
    <name type="synonym">Red-crowned crane</name>
    <dbReference type="NCBI Taxonomy" id="30415"/>
    <lineage>
        <taxon>Eukaryota</taxon>
        <taxon>Metazoa</taxon>
        <taxon>Chordata</taxon>
        <taxon>Craniata</taxon>
        <taxon>Vertebrata</taxon>
        <taxon>Euteleostomi</taxon>
        <taxon>Archelosauria</taxon>
        <taxon>Archosauria</taxon>
        <taxon>Dinosauria</taxon>
        <taxon>Saurischia</taxon>
        <taxon>Theropoda</taxon>
        <taxon>Coelurosauria</taxon>
        <taxon>Aves</taxon>
        <taxon>Neognathae</taxon>
        <taxon>Neoaves</taxon>
        <taxon>Gruiformes</taxon>
        <taxon>Gruidae</taxon>
        <taxon>Grus</taxon>
    </lineage>
</organism>
<evidence type="ECO:0000313" key="3">
    <source>
        <dbReference type="Proteomes" id="UP001623348"/>
    </source>
</evidence>
<gene>
    <name evidence="2" type="ORF">GRJ2_002256500</name>
</gene>
<feature type="region of interest" description="Disordered" evidence="1">
    <location>
        <begin position="374"/>
        <end position="470"/>
    </location>
</feature>
<sequence length="526" mass="60662">MRFNKAQCWILHLGHNNHVQHYRLGDEWLQSCLVEKDLGVLVDNWLNMSCQCTQVAKKANSMLACIRNSVASRTRKAIVPLYLALLRPHLKNGVQFWAPHYKEDIEVLEHVQRRATKLVKGLEHKSYKERLRELVFSLKKRRLTRDLIILHNYLKGGCSQFWVPHYKEDIEVLERVQRRATKLVKGLEYKSYEEQLRELALFSLEKRRLRGDLIALYNYLKGGCSQVLEFLLWSSRMGCLGKQHGALSSSWCLLPLSRYKLETVPKMRTVKADLTGQVKASPEQGWGTGDGSGKKDDLAEKRLLRRARLSPKRLPAMSVKSEQGQKAEGSEPRARWLPAIQGTSLKEKEEKEKLIPLVEPRTVDFIARTIERREKNKHAKKKEKLPHHLQKYIDVEKKKKTELAEEETTKRPTPPAHKAKAKSEKKSPKAKADREKEMQRSQGSCFRGTLEWWGEGRKEPSVEDEESPKDKFSLCISGFSPLQRPLVPGFVPCRGCTSLLRRGFSPGGEEGEEEEGKEEEEEEKEE</sequence>
<name>A0ABC9XKD5_GRUJA</name>
<accession>A0ABC9XKD5</accession>
<evidence type="ECO:0000256" key="1">
    <source>
        <dbReference type="SAM" id="MobiDB-lite"/>
    </source>
</evidence>
<reference evidence="2 3" key="1">
    <citation type="submission" date="2024-06" db="EMBL/GenBank/DDBJ databases">
        <title>The draft genome of Grus japonensis, version 3.</title>
        <authorList>
            <person name="Nabeshima K."/>
            <person name="Suzuki S."/>
            <person name="Onuma M."/>
        </authorList>
    </citation>
    <scope>NUCLEOTIDE SEQUENCE [LARGE SCALE GENOMIC DNA]</scope>
    <source>
        <strain evidence="2 3">451A</strain>
    </source>
</reference>
<dbReference type="Proteomes" id="UP001623348">
    <property type="component" value="Unassembled WGS sequence"/>
</dbReference>
<feature type="compositionally biased region" description="Basic residues" evidence="1">
    <location>
        <begin position="375"/>
        <end position="390"/>
    </location>
</feature>
<protein>
    <submittedName>
        <fullName evidence="2">Uncharacterized protein</fullName>
    </submittedName>
</protein>
<feature type="compositionally biased region" description="Basic and acidic residues" evidence="1">
    <location>
        <begin position="391"/>
        <end position="410"/>
    </location>
</feature>
<dbReference type="EMBL" id="BAAFJT010000019">
    <property type="protein sequence ID" value="GAB0197911.1"/>
    <property type="molecule type" value="Genomic_DNA"/>
</dbReference>